<reference evidence="5 6" key="1">
    <citation type="journal article" date="2024" name="Chem. Sci.">
        <title>Discovery of megapolipeptins by genome mining of a Burkholderiales bacteria collection.</title>
        <authorList>
            <person name="Paulo B.S."/>
            <person name="Recchia M.J.J."/>
            <person name="Lee S."/>
            <person name="Fergusson C.H."/>
            <person name="Romanowski S.B."/>
            <person name="Hernandez A."/>
            <person name="Krull N."/>
            <person name="Liu D.Y."/>
            <person name="Cavanagh H."/>
            <person name="Bos A."/>
            <person name="Gray C.A."/>
            <person name="Murphy B.T."/>
            <person name="Linington R.G."/>
            <person name="Eustaquio A.S."/>
        </authorList>
    </citation>
    <scope>NUCLEOTIDE SEQUENCE [LARGE SCALE GENOMIC DNA]</scope>
    <source>
        <strain evidence="5 6">RL21-008-BIB-A</strain>
    </source>
</reference>
<dbReference type="SUPFAM" id="SSF51735">
    <property type="entry name" value="NAD(P)-binding Rossmann-fold domains"/>
    <property type="match status" value="1"/>
</dbReference>
<feature type="domain" description="Ketoreductase" evidence="4">
    <location>
        <begin position="8"/>
        <end position="192"/>
    </location>
</feature>
<comment type="caution">
    <text evidence="5">The sequence shown here is derived from an EMBL/GenBank/DDBJ whole genome shotgun (WGS) entry which is preliminary data.</text>
</comment>
<dbReference type="InterPro" id="IPR036291">
    <property type="entry name" value="NAD(P)-bd_dom_sf"/>
</dbReference>
<organism evidence="5 6">
    <name type="scientific">Herbaspirillum lusitanum</name>
    <dbReference type="NCBI Taxonomy" id="213312"/>
    <lineage>
        <taxon>Bacteria</taxon>
        <taxon>Pseudomonadati</taxon>
        <taxon>Pseudomonadota</taxon>
        <taxon>Betaproteobacteria</taxon>
        <taxon>Burkholderiales</taxon>
        <taxon>Oxalobacteraceae</taxon>
        <taxon>Herbaspirillum</taxon>
    </lineage>
</organism>
<sequence>MNKHIEGKVVVITGASSGLGEATARHLAALGASVVLGARRLDKLNDIAADIRAAGGKVAVAATDVSNAAQVKALIDTAISSFGRIDVVLNNAGLMAIAPMSETKVEEWDRMIDINIKGVLYGIAAALPVFQQQGSGHFINVASVAGIKVFSPGGTVYSGTKFAVRAISEGLRHEVGGAIRTTTILPGAVDSELKHGSSHEASSSMVKDFYKMAISSDAVARAVAYAIEQPADVDINEIVLRPTVQDF</sequence>
<dbReference type="InterPro" id="IPR020904">
    <property type="entry name" value="Sc_DH/Rdtase_CS"/>
</dbReference>
<evidence type="ECO:0000256" key="2">
    <source>
        <dbReference type="ARBA" id="ARBA00023002"/>
    </source>
</evidence>
<dbReference type="EMBL" id="JAQQFM010000004">
    <property type="protein sequence ID" value="MFL9924793.1"/>
    <property type="molecule type" value="Genomic_DNA"/>
</dbReference>
<dbReference type="InterPro" id="IPR057326">
    <property type="entry name" value="KR_dom"/>
</dbReference>
<name>A0ABW9AAJ8_9BURK</name>
<proteinExistence type="inferred from homology"/>
<accession>A0ABW9AAJ8</accession>
<dbReference type="PROSITE" id="PS00061">
    <property type="entry name" value="ADH_SHORT"/>
    <property type="match status" value="1"/>
</dbReference>
<dbReference type="Proteomes" id="UP001629246">
    <property type="component" value="Unassembled WGS sequence"/>
</dbReference>
<keyword evidence="2" id="KW-0560">Oxidoreductase</keyword>
<dbReference type="Pfam" id="PF00106">
    <property type="entry name" value="adh_short"/>
    <property type="match status" value="1"/>
</dbReference>
<protein>
    <submittedName>
        <fullName evidence="5">SDR family oxidoreductase</fullName>
    </submittedName>
</protein>
<dbReference type="RefSeq" id="WP_408157756.1">
    <property type="nucleotide sequence ID" value="NZ_JAQQFM010000004.1"/>
</dbReference>
<evidence type="ECO:0000313" key="6">
    <source>
        <dbReference type="Proteomes" id="UP001629246"/>
    </source>
</evidence>
<dbReference type="InterPro" id="IPR002347">
    <property type="entry name" value="SDR_fam"/>
</dbReference>
<evidence type="ECO:0000259" key="4">
    <source>
        <dbReference type="SMART" id="SM00822"/>
    </source>
</evidence>
<dbReference type="SMART" id="SM00822">
    <property type="entry name" value="PKS_KR"/>
    <property type="match status" value="1"/>
</dbReference>
<evidence type="ECO:0000256" key="3">
    <source>
        <dbReference type="RuleBase" id="RU000363"/>
    </source>
</evidence>
<dbReference type="Gene3D" id="3.40.50.720">
    <property type="entry name" value="NAD(P)-binding Rossmann-like Domain"/>
    <property type="match status" value="1"/>
</dbReference>
<keyword evidence="6" id="KW-1185">Reference proteome</keyword>
<dbReference type="PANTHER" id="PTHR43115">
    <property type="entry name" value="DEHYDROGENASE/REDUCTASE SDR FAMILY MEMBER 11"/>
    <property type="match status" value="1"/>
</dbReference>
<evidence type="ECO:0000313" key="5">
    <source>
        <dbReference type="EMBL" id="MFL9924793.1"/>
    </source>
</evidence>
<dbReference type="PANTHER" id="PTHR43115:SF4">
    <property type="entry name" value="DEHYDROGENASE_REDUCTASE SDR FAMILY MEMBER 11"/>
    <property type="match status" value="1"/>
</dbReference>
<dbReference type="PRINTS" id="PR00080">
    <property type="entry name" value="SDRFAMILY"/>
</dbReference>
<dbReference type="PRINTS" id="PR00081">
    <property type="entry name" value="GDHRDH"/>
</dbReference>
<evidence type="ECO:0000256" key="1">
    <source>
        <dbReference type="ARBA" id="ARBA00006484"/>
    </source>
</evidence>
<comment type="similarity">
    <text evidence="1 3">Belongs to the short-chain dehydrogenases/reductases (SDR) family.</text>
</comment>
<gene>
    <name evidence="5" type="ORF">PQR62_10990</name>
</gene>